<evidence type="ECO:0000313" key="3">
    <source>
        <dbReference type="Proteomes" id="UP000002432"/>
    </source>
</evidence>
<feature type="transmembrane region" description="Helical" evidence="1">
    <location>
        <begin position="109"/>
        <end position="129"/>
    </location>
</feature>
<keyword evidence="1" id="KW-0812">Transmembrane</keyword>
<dbReference type="Proteomes" id="UP000002432">
    <property type="component" value="Chromosome"/>
</dbReference>
<feature type="transmembrane region" description="Helical" evidence="1">
    <location>
        <begin position="254"/>
        <end position="275"/>
    </location>
</feature>
<accession>Q1IMV1</accession>
<feature type="transmembrane region" description="Helical" evidence="1">
    <location>
        <begin position="149"/>
        <end position="167"/>
    </location>
</feature>
<dbReference type="EMBL" id="CP000360">
    <property type="protein sequence ID" value="ABF41799.1"/>
    <property type="molecule type" value="Genomic_DNA"/>
</dbReference>
<feature type="transmembrane region" description="Helical" evidence="1">
    <location>
        <begin position="58"/>
        <end position="78"/>
    </location>
</feature>
<reference evidence="2 3" key="1">
    <citation type="journal article" date="2009" name="Appl. Environ. Microbiol.">
        <title>Three genomes from the phylum Acidobacteria provide insight into the lifestyles of these microorganisms in soils.</title>
        <authorList>
            <person name="Ward N.L."/>
            <person name="Challacombe J.F."/>
            <person name="Janssen P.H."/>
            <person name="Henrissat B."/>
            <person name="Coutinho P.M."/>
            <person name="Wu M."/>
            <person name="Xie G."/>
            <person name="Haft D.H."/>
            <person name="Sait M."/>
            <person name="Badger J."/>
            <person name="Barabote R.D."/>
            <person name="Bradley B."/>
            <person name="Brettin T.S."/>
            <person name="Brinkac L.M."/>
            <person name="Bruce D."/>
            <person name="Creasy T."/>
            <person name="Daugherty S.C."/>
            <person name="Davidsen T.M."/>
            <person name="DeBoy R.T."/>
            <person name="Detter J.C."/>
            <person name="Dodson R.J."/>
            <person name="Durkin A.S."/>
            <person name="Ganapathy A."/>
            <person name="Gwinn-Giglio M."/>
            <person name="Han C.S."/>
            <person name="Khouri H."/>
            <person name="Kiss H."/>
            <person name="Kothari S.P."/>
            <person name="Madupu R."/>
            <person name="Nelson K.E."/>
            <person name="Nelson W.C."/>
            <person name="Paulsen I."/>
            <person name="Penn K."/>
            <person name="Ren Q."/>
            <person name="Rosovitz M.J."/>
            <person name="Selengut J.D."/>
            <person name="Shrivastava S."/>
            <person name="Sullivan S.A."/>
            <person name="Tapia R."/>
            <person name="Thompson L.S."/>
            <person name="Watkins K.L."/>
            <person name="Yang Q."/>
            <person name="Yu C."/>
            <person name="Zafar N."/>
            <person name="Zhou L."/>
            <person name="Kuske C.R."/>
        </authorList>
    </citation>
    <scope>NUCLEOTIDE SEQUENCE [LARGE SCALE GENOMIC DNA]</scope>
    <source>
        <strain evidence="2 3">Ellin345</strain>
    </source>
</reference>
<dbReference type="eggNOG" id="COG0842">
    <property type="taxonomic scope" value="Bacteria"/>
</dbReference>
<feature type="transmembrane region" description="Helical" evidence="1">
    <location>
        <begin position="21"/>
        <end position="38"/>
    </location>
</feature>
<feature type="transmembrane region" description="Helical" evidence="1">
    <location>
        <begin position="495"/>
        <end position="515"/>
    </location>
</feature>
<dbReference type="KEGG" id="aba:Acid345_2798"/>
<proteinExistence type="predicted"/>
<dbReference type="STRING" id="204669.Acid345_2798"/>
<protein>
    <submittedName>
        <fullName evidence="2">Uncharacterized protein</fullName>
    </submittedName>
</protein>
<keyword evidence="3" id="KW-1185">Reference proteome</keyword>
<dbReference type="EnsemblBacteria" id="ABF41799">
    <property type="protein sequence ID" value="ABF41799"/>
    <property type="gene ID" value="Acid345_2798"/>
</dbReference>
<sequence>MMAHKVWAVAKADFKERMRRAPAWMAMIVGGFLCYLAVTGKATVTLPFARGVWNSAWSAGTMATLAANYLTLVCFFVVRSAIQRDEETGAGRLVAASPLSNYAYLLGKALSNFAVVLSIGSIFLLAAPVLQWVHHEGYPFNPWEFINPFLYMTVPSAALVAAVAVFFECHPWLKRGIGNVIYIFLWVESLRESAEYGRAWTDAVGFYGFMESGRAAALAQGIVLKERGLNIGHAQYDHWNIFTWHGFQFTGQQVLLRLEWFAVAAVLVFAATYFFKRFNPDAKAALRFPVPAFLKRKKKEETSGKWETEIARLSAIGGMVGKGRFFGIVRAELKLLLKSIPKFVYFLLGFANFLALMPHEKDGPTGPGVLAFLWIVPVIVWSNMGAREQAPHARPLIFSAPHSCLRQLPVEWVAGFVIALGISFGVAVRDLIARDWQHLATWLAGAAFIASLALACGTWSRGTRLFQGLYCGWWYLAMNNAPNMDFTGVTGQRHFVGYAFTAALLFASAFAQRWWSTERAAVLRVLGVIRKHPQRDAVTAQI</sequence>
<keyword evidence="1" id="KW-1133">Transmembrane helix</keyword>
<evidence type="ECO:0000313" key="2">
    <source>
        <dbReference type="EMBL" id="ABF41799.1"/>
    </source>
</evidence>
<feature type="transmembrane region" description="Helical" evidence="1">
    <location>
        <begin position="439"/>
        <end position="460"/>
    </location>
</feature>
<dbReference type="AlphaFoldDB" id="Q1IMV1"/>
<name>Q1IMV1_KORVE</name>
<keyword evidence="1" id="KW-0472">Membrane</keyword>
<feature type="transmembrane region" description="Helical" evidence="1">
    <location>
        <begin position="340"/>
        <end position="357"/>
    </location>
</feature>
<feature type="transmembrane region" description="Helical" evidence="1">
    <location>
        <begin position="412"/>
        <end position="432"/>
    </location>
</feature>
<feature type="transmembrane region" description="Helical" evidence="1">
    <location>
        <begin position="369"/>
        <end position="386"/>
    </location>
</feature>
<evidence type="ECO:0000256" key="1">
    <source>
        <dbReference type="SAM" id="Phobius"/>
    </source>
</evidence>
<organism evidence="2 3">
    <name type="scientific">Koribacter versatilis (strain Ellin345)</name>
    <dbReference type="NCBI Taxonomy" id="204669"/>
    <lineage>
        <taxon>Bacteria</taxon>
        <taxon>Pseudomonadati</taxon>
        <taxon>Acidobacteriota</taxon>
        <taxon>Terriglobia</taxon>
        <taxon>Terriglobales</taxon>
        <taxon>Candidatus Korobacteraceae</taxon>
        <taxon>Candidatus Korobacter</taxon>
    </lineage>
</organism>
<dbReference type="OrthoDB" id="6017159at2"/>
<dbReference type="RefSeq" id="WP_011523600.1">
    <property type="nucleotide sequence ID" value="NC_008009.1"/>
</dbReference>
<gene>
    <name evidence="2" type="ordered locus">Acid345_2798</name>
</gene>
<dbReference type="HOGENOM" id="CLU_039027_0_0_0"/>